<dbReference type="AlphaFoldDB" id="A2F0E7"/>
<keyword evidence="1" id="KW-0472">Membrane</keyword>
<feature type="transmembrane region" description="Helical" evidence="1">
    <location>
        <begin position="151"/>
        <end position="170"/>
    </location>
</feature>
<dbReference type="RefSeq" id="XP_001330374.1">
    <property type="nucleotide sequence ID" value="XM_001330339.1"/>
</dbReference>
<feature type="transmembrane region" description="Helical" evidence="1">
    <location>
        <begin position="176"/>
        <end position="198"/>
    </location>
</feature>
<gene>
    <name evidence="2" type="ORF">TVAG_292750</name>
</gene>
<protein>
    <recommendedName>
        <fullName evidence="4">DSC E3 ubiquitin ligase complex subunit 3 C-terminal domain-containing protein</fullName>
    </recommendedName>
</protein>
<organism evidence="2 3">
    <name type="scientific">Trichomonas vaginalis (strain ATCC PRA-98 / G3)</name>
    <dbReference type="NCBI Taxonomy" id="412133"/>
    <lineage>
        <taxon>Eukaryota</taxon>
        <taxon>Metamonada</taxon>
        <taxon>Parabasalia</taxon>
        <taxon>Trichomonadida</taxon>
        <taxon>Trichomonadidae</taxon>
        <taxon>Trichomonas</taxon>
    </lineage>
</organism>
<evidence type="ECO:0000256" key="1">
    <source>
        <dbReference type="SAM" id="Phobius"/>
    </source>
</evidence>
<reference evidence="2" key="1">
    <citation type="submission" date="2006-10" db="EMBL/GenBank/DDBJ databases">
        <authorList>
            <person name="Amadeo P."/>
            <person name="Zhao Q."/>
            <person name="Wortman J."/>
            <person name="Fraser-Liggett C."/>
            <person name="Carlton J."/>
        </authorList>
    </citation>
    <scope>NUCLEOTIDE SEQUENCE</scope>
    <source>
        <strain evidence="2">G3</strain>
    </source>
</reference>
<evidence type="ECO:0000313" key="2">
    <source>
        <dbReference type="EMBL" id="EAY01642.1"/>
    </source>
</evidence>
<dbReference type="KEGG" id="tva:4759469"/>
<dbReference type="SMR" id="A2F0E7"/>
<proteinExistence type="predicted"/>
<sequence>MIEPESDPSKIVITAAFEDRSRKRYTLSKDATAESFLKTILSDPTITKPQKANACLVKDGYVYERDDLLTLDSGEKEFLVNVVWDPYIQSNSPNSLHGLLGMYTTNLDDDNTIILDEGAVDDLADIFPNLFFRRRDTNEYRVCGFIGVRRFIIGFLLGLISGPLSLVILPCYDFDISNILGICLGVIVWILGFLLVTIKF</sequence>
<reference evidence="2" key="2">
    <citation type="journal article" date="2007" name="Science">
        <title>Draft genome sequence of the sexually transmitted pathogen Trichomonas vaginalis.</title>
        <authorList>
            <person name="Carlton J.M."/>
            <person name="Hirt R.P."/>
            <person name="Silva J.C."/>
            <person name="Delcher A.L."/>
            <person name="Schatz M."/>
            <person name="Zhao Q."/>
            <person name="Wortman J.R."/>
            <person name="Bidwell S.L."/>
            <person name="Alsmark U.C.M."/>
            <person name="Besteiro S."/>
            <person name="Sicheritz-Ponten T."/>
            <person name="Noel C.J."/>
            <person name="Dacks J.B."/>
            <person name="Foster P.G."/>
            <person name="Simillion C."/>
            <person name="Van de Peer Y."/>
            <person name="Miranda-Saavedra D."/>
            <person name="Barton G.J."/>
            <person name="Westrop G.D."/>
            <person name="Mueller S."/>
            <person name="Dessi D."/>
            <person name="Fiori P.L."/>
            <person name="Ren Q."/>
            <person name="Paulsen I."/>
            <person name="Zhang H."/>
            <person name="Bastida-Corcuera F.D."/>
            <person name="Simoes-Barbosa A."/>
            <person name="Brown M.T."/>
            <person name="Hayes R.D."/>
            <person name="Mukherjee M."/>
            <person name="Okumura C.Y."/>
            <person name="Schneider R."/>
            <person name="Smith A.J."/>
            <person name="Vanacova S."/>
            <person name="Villalvazo M."/>
            <person name="Haas B.J."/>
            <person name="Pertea M."/>
            <person name="Feldblyum T.V."/>
            <person name="Utterback T.R."/>
            <person name="Shu C.L."/>
            <person name="Osoegawa K."/>
            <person name="de Jong P.J."/>
            <person name="Hrdy I."/>
            <person name="Horvathova L."/>
            <person name="Zubacova Z."/>
            <person name="Dolezal P."/>
            <person name="Malik S.B."/>
            <person name="Logsdon J.M. Jr."/>
            <person name="Henze K."/>
            <person name="Gupta A."/>
            <person name="Wang C.C."/>
            <person name="Dunne R.L."/>
            <person name="Upcroft J.A."/>
            <person name="Upcroft P."/>
            <person name="White O."/>
            <person name="Salzberg S.L."/>
            <person name="Tang P."/>
            <person name="Chiu C.-H."/>
            <person name="Lee Y.-S."/>
            <person name="Embley T.M."/>
            <person name="Coombs G.H."/>
            <person name="Mottram J.C."/>
            <person name="Tachezy J."/>
            <person name="Fraser-Liggett C.M."/>
            <person name="Johnson P.J."/>
        </authorList>
    </citation>
    <scope>NUCLEOTIDE SEQUENCE [LARGE SCALE GENOMIC DNA]</scope>
    <source>
        <strain evidence="2">G3</strain>
    </source>
</reference>
<keyword evidence="1" id="KW-1133">Transmembrane helix</keyword>
<name>A2F0E7_TRIV3</name>
<dbReference type="EMBL" id="DS113561">
    <property type="protein sequence ID" value="EAY01642.1"/>
    <property type="molecule type" value="Genomic_DNA"/>
</dbReference>
<dbReference type="Proteomes" id="UP000001542">
    <property type="component" value="Unassembled WGS sequence"/>
</dbReference>
<keyword evidence="1" id="KW-0812">Transmembrane</keyword>
<dbReference type="VEuPathDB" id="TrichDB:TVAGG3_0216620"/>
<dbReference type="VEuPathDB" id="TrichDB:TVAG_292750"/>
<evidence type="ECO:0000313" key="3">
    <source>
        <dbReference type="Proteomes" id="UP000001542"/>
    </source>
</evidence>
<accession>A2F0E7</accession>
<evidence type="ECO:0008006" key="4">
    <source>
        <dbReference type="Google" id="ProtNLM"/>
    </source>
</evidence>
<keyword evidence="3" id="KW-1185">Reference proteome</keyword>
<dbReference type="InParanoid" id="A2F0E7"/>